<keyword evidence="4" id="KW-1185">Reference proteome</keyword>
<sequence length="152" mass="17190">MLPIYAQSPDCPLCQDSGGELIWQNDELRVIMVADPHFVGFVRVVWNEHVSEMTDLSADQRHLLMETVYLVEEVMRQVLNPTKVNLASLGNMTPHLHWHVIPRFTNDVNFPHPVWAITPEQAAQPPKPVVTPEQYTAFVTALRIGLWAGPSS</sequence>
<dbReference type="RefSeq" id="WP_229809743.1">
    <property type="nucleotide sequence ID" value="NZ_BMZG01000005.1"/>
</dbReference>
<reference evidence="3" key="1">
    <citation type="journal article" date="2014" name="Int. J. Syst. Evol. Microbiol.">
        <title>Complete genome sequence of Corynebacterium casei LMG S-19264T (=DSM 44701T), isolated from a smear-ripened cheese.</title>
        <authorList>
            <consortium name="US DOE Joint Genome Institute (JGI-PGF)"/>
            <person name="Walter F."/>
            <person name="Albersmeier A."/>
            <person name="Kalinowski J."/>
            <person name="Ruckert C."/>
        </authorList>
    </citation>
    <scope>NUCLEOTIDE SEQUENCE</scope>
    <source>
        <strain evidence="3">KCTC 32501</strain>
    </source>
</reference>
<dbReference type="Gene3D" id="3.30.428.10">
    <property type="entry name" value="HIT-like"/>
    <property type="match status" value="1"/>
</dbReference>
<comment type="caution">
    <text evidence="3">The sequence shown here is derived from an EMBL/GenBank/DDBJ whole genome shotgun (WGS) entry which is preliminary data.</text>
</comment>
<evidence type="ECO:0000259" key="2">
    <source>
        <dbReference type="PROSITE" id="PS51084"/>
    </source>
</evidence>
<organism evidence="3 4">
    <name type="scientific">Formosimonas limnophila</name>
    <dbReference type="NCBI Taxonomy" id="1384487"/>
    <lineage>
        <taxon>Bacteria</taxon>
        <taxon>Pseudomonadati</taxon>
        <taxon>Pseudomonadota</taxon>
        <taxon>Betaproteobacteria</taxon>
        <taxon>Burkholderiales</taxon>
        <taxon>Burkholderiaceae</taxon>
        <taxon>Formosimonas</taxon>
    </lineage>
</organism>
<dbReference type="EMBL" id="BMZG01000005">
    <property type="protein sequence ID" value="GHA72372.1"/>
    <property type="molecule type" value="Genomic_DNA"/>
</dbReference>
<dbReference type="Proteomes" id="UP000614287">
    <property type="component" value="Unassembled WGS sequence"/>
</dbReference>
<dbReference type="InterPro" id="IPR052908">
    <property type="entry name" value="AP-4-A_phosphorylase"/>
</dbReference>
<gene>
    <name evidence="3" type="ORF">GCM10009007_11700</name>
</gene>
<reference evidence="3" key="2">
    <citation type="submission" date="2020-09" db="EMBL/GenBank/DDBJ databases">
        <authorList>
            <person name="Sun Q."/>
            <person name="Kim S."/>
        </authorList>
    </citation>
    <scope>NUCLEOTIDE SEQUENCE</scope>
    <source>
        <strain evidence="3">KCTC 32501</strain>
    </source>
</reference>
<proteinExistence type="predicted"/>
<dbReference type="PANTHER" id="PTHR42997">
    <property type="entry name" value="HIT FAMILY HYDROLASE"/>
    <property type="match status" value="1"/>
</dbReference>
<dbReference type="SUPFAM" id="SSF54197">
    <property type="entry name" value="HIT-like"/>
    <property type="match status" value="1"/>
</dbReference>
<evidence type="ECO:0000313" key="3">
    <source>
        <dbReference type="EMBL" id="GHA72372.1"/>
    </source>
</evidence>
<evidence type="ECO:0000256" key="1">
    <source>
        <dbReference type="PROSITE-ProRule" id="PRU00464"/>
    </source>
</evidence>
<protein>
    <submittedName>
        <fullName evidence="3">HIT family protein</fullName>
    </submittedName>
</protein>
<dbReference type="PROSITE" id="PS51084">
    <property type="entry name" value="HIT_2"/>
    <property type="match status" value="1"/>
</dbReference>
<dbReference type="InterPro" id="IPR036265">
    <property type="entry name" value="HIT-like_sf"/>
</dbReference>
<feature type="domain" description="HIT" evidence="2">
    <location>
        <begin position="8"/>
        <end position="110"/>
    </location>
</feature>
<dbReference type="PANTHER" id="PTHR42997:SF1">
    <property type="entry name" value="AP-4-A PHOSPHORYLASE"/>
    <property type="match status" value="1"/>
</dbReference>
<dbReference type="Pfam" id="PF01230">
    <property type="entry name" value="HIT"/>
    <property type="match status" value="1"/>
</dbReference>
<feature type="short sequence motif" description="Histidine triad motif" evidence="1">
    <location>
        <begin position="95"/>
        <end position="99"/>
    </location>
</feature>
<dbReference type="GO" id="GO:0003824">
    <property type="term" value="F:catalytic activity"/>
    <property type="evidence" value="ECO:0007669"/>
    <property type="project" value="InterPro"/>
</dbReference>
<accession>A0A8J3CMV3</accession>
<dbReference type="InterPro" id="IPR011146">
    <property type="entry name" value="HIT-like"/>
</dbReference>
<dbReference type="AlphaFoldDB" id="A0A8J3CMV3"/>
<evidence type="ECO:0000313" key="4">
    <source>
        <dbReference type="Proteomes" id="UP000614287"/>
    </source>
</evidence>
<name>A0A8J3CMV3_9BURK</name>